<name>A0A1E8B6G9_BACMY</name>
<dbReference type="PATRIC" id="fig|86662.25.peg.2797"/>
<evidence type="ECO:0000256" key="1">
    <source>
        <dbReference type="SAM" id="Phobius"/>
    </source>
</evidence>
<dbReference type="EMBL" id="LXLT01000035">
    <property type="protein sequence ID" value="OFD78236.1"/>
    <property type="molecule type" value="Genomic_DNA"/>
</dbReference>
<feature type="transmembrane region" description="Helical" evidence="1">
    <location>
        <begin position="37"/>
        <end position="55"/>
    </location>
</feature>
<accession>A0A1E8B6G9</accession>
<evidence type="ECO:0000313" key="3">
    <source>
        <dbReference type="Proteomes" id="UP000175706"/>
    </source>
</evidence>
<reference evidence="2 3" key="1">
    <citation type="submission" date="2016-05" db="EMBL/GenBank/DDBJ databases">
        <title>Bacillus thuringiensis and Bacillus weihenstephanensis as novel biocontrol agents of wilt causing Verticillium species.</title>
        <authorList>
            <person name="Hollensteiner J."/>
            <person name="Wemheuer F."/>
            <person name="Harting R."/>
            <person name="Kolarzyk A."/>
            <person name="Diaz-Valerio S."/>
            <person name="Poehlein A."/>
            <person name="Brzuszkiewicz E."/>
            <person name="Nesemann K."/>
            <person name="Braus-Stromeyer S."/>
            <person name="Braus G."/>
            <person name="Daniel R."/>
            <person name="Liesegang H."/>
        </authorList>
    </citation>
    <scope>NUCLEOTIDE SEQUENCE [LARGE SCALE GENOMIC DNA]</scope>
    <source>
        <strain evidence="2 3">GOE8</strain>
    </source>
</reference>
<keyword evidence="1" id="KW-0472">Membrane</keyword>
<gene>
    <name evidence="2" type="ORF">BWGOE8_27460</name>
</gene>
<proteinExistence type="predicted"/>
<keyword evidence="1" id="KW-1133">Transmembrane helix</keyword>
<comment type="caution">
    <text evidence="2">The sequence shown here is derived from an EMBL/GenBank/DDBJ whole genome shotgun (WGS) entry which is preliminary data.</text>
</comment>
<dbReference type="Proteomes" id="UP000175706">
    <property type="component" value="Unassembled WGS sequence"/>
</dbReference>
<evidence type="ECO:0000313" key="2">
    <source>
        <dbReference type="EMBL" id="OFD78236.1"/>
    </source>
</evidence>
<keyword evidence="1" id="KW-0812">Transmembrane</keyword>
<organism evidence="2 3">
    <name type="scientific">Bacillus mycoides</name>
    <dbReference type="NCBI Taxonomy" id="1405"/>
    <lineage>
        <taxon>Bacteria</taxon>
        <taxon>Bacillati</taxon>
        <taxon>Bacillota</taxon>
        <taxon>Bacilli</taxon>
        <taxon>Bacillales</taxon>
        <taxon>Bacillaceae</taxon>
        <taxon>Bacillus</taxon>
        <taxon>Bacillus cereus group</taxon>
    </lineage>
</organism>
<protein>
    <submittedName>
        <fullName evidence="2">Uncharacterized protein</fullName>
    </submittedName>
</protein>
<dbReference type="RefSeq" id="WP_070143329.1">
    <property type="nucleotide sequence ID" value="NZ_LXLT01000035.1"/>
</dbReference>
<sequence>MGTLKSLKRDVYLFIAGLIYFSTICISIYITENTFNWLSFIPALAMLCGLVLSLLDIKNKNYKIK</sequence>
<feature type="transmembrane region" description="Helical" evidence="1">
    <location>
        <begin position="12"/>
        <end position="31"/>
    </location>
</feature>
<dbReference type="AlphaFoldDB" id="A0A1E8B6G9"/>